<keyword evidence="2" id="KW-1185">Reference proteome</keyword>
<name>A0A1I7Y0W7_9BILA</name>
<dbReference type="PANTHER" id="PTHR15341">
    <property type="entry name" value="SUN-COR STEROID HORMONE RECEPTOR CO-REPRESSOR"/>
    <property type="match status" value="1"/>
</dbReference>
<protein>
    <recommendedName>
        <fullName evidence="1">Nuclear nucleic acid-binding protein C1D</fullName>
    </recommendedName>
</protein>
<dbReference type="Proteomes" id="UP000095287">
    <property type="component" value="Unplaced"/>
</dbReference>
<keyword evidence="1" id="KW-0963">Cytoplasm</keyword>
<comment type="function">
    <text evidence="1">Plays a role in the recruitment of the exosome to pre-rRNA to mediate the 3'-5' end processing of the 5.8S rRNA.</text>
</comment>
<keyword evidence="1" id="KW-0539">Nucleus</keyword>
<dbReference type="GO" id="GO:0003677">
    <property type="term" value="F:DNA binding"/>
    <property type="evidence" value="ECO:0007669"/>
    <property type="project" value="UniProtKB-KW"/>
</dbReference>
<sequence>MSGMPEEVLLQLTKLIESIDRVEKAVEDLSSISEPTDRTTIESARMELSALFSLNTLFWANERLDGRDPAANEELMAELKRTKEYMKRLKEVDDMENRPKVNQKVASALLRNAMFDVDEENKKRSEKLDQEKSA</sequence>
<dbReference type="WBParaSite" id="L893_g1161.t1">
    <property type="protein sequence ID" value="L893_g1161.t1"/>
    <property type="gene ID" value="L893_g1161"/>
</dbReference>
<dbReference type="GO" id="GO:0005737">
    <property type="term" value="C:cytoplasm"/>
    <property type="evidence" value="ECO:0007669"/>
    <property type="project" value="UniProtKB-SubCell"/>
</dbReference>
<keyword evidence="1" id="KW-0694">RNA-binding</keyword>
<reference evidence="3" key="1">
    <citation type="submission" date="2016-11" db="UniProtKB">
        <authorList>
            <consortium name="WormBaseParasite"/>
        </authorList>
    </citation>
    <scope>IDENTIFICATION</scope>
</reference>
<comment type="subcellular location">
    <subcellularLocation>
        <location evidence="1">Cytoplasm</location>
    </subcellularLocation>
    <subcellularLocation>
        <location evidence="1">Nucleus</location>
        <location evidence="1">Nucleolus</location>
    </subcellularLocation>
    <subcellularLocation>
        <location evidence="1">Nucleus</location>
    </subcellularLocation>
</comment>
<dbReference type="GO" id="GO:0010468">
    <property type="term" value="P:regulation of gene expression"/>
    <property type="evidence" value="ECO:0007669"/>
    <property type="project" value="TreeGrafter"/>
</dbReference>
<dbReference type="GO" id="GO:0000460">
    <property type="term" value="P:maturation of 5.8S rRNA"/>
    <property type="evidence" value="ECO:0007669"/>
    <property type="project" value="TreeGrafter"/>
</dbReference>
<dbReference type="PANTHER" id="PTHR15341:SF3">
    <property type="entry name" value="NUCLEAR NUCLEIC ACID-BINDING PROTEIN C1D"/>
    <property type="match status" value="1"/>
</dbReference>
<dbReference type="GO" id="GO:0000178">
    <property type="term" value="C:exosome (RNase complex)"/>
    <property type="evidence" value="ECO:0007669"/>
    <property type="project" value="TreeGrafter"/>
</dbReference>
<keyword evidence="1" id="KW-0698">rRNA processing</keyword>
<dbReference type="GO" id="GO:0003723">
    <property type="term" value="F:RNA binding"/>
    <property type="evidence" value="ECO:0007669"/>
    <property type="project" value="UniProtKB-UniRule"/>
</dbReference>
<proteinExistence type="inferred from homology"/>
<keyword evidence="1" id="KW-0238">DNA-binding</keyword>
<dbReference type="InterPro" id="IPR011082">
    <property type="entry name" value="Exosome-assoc_fac/DNA_repair"/>
</dbReference>
<evidence type="ECO:0000313" key="2">
    <source>
        <dbReference type="Proteomes" id="UP000095287"/>
    </source>
</evidence>
<evidence type="ECO:0000313" key="3">
    <source>
        <dbReference type="WBParaSite" id="L893_g1161.t1"/>
    </source>
</evidence>
<accession>A0A1I7Y0W7</accession>
<dbReference type="AlphaFoldDB" id="A0A1I7Y0W7"/>
<comment type="similarity">
    <text evidence="1">Belongs to the C1D family.</text>
</comment>
<evidence type="ECO:0000256" key="1">
    <source>
        <dbReference type="RuleBase" id="RU368003"/>
    </source>
</evidence>
<organism evidence="2 3">
    <name type="scientific">Steinernema glaseri</name>
    <dbReference type="NCBI Taxonomy" id="37863"/>
    <lineage>
        <taxon>Eukaryota</taxon>
        <taxon>Metazoa</taxon>
        <taxon>Ecdysozoa</taxon>
        <taxon>Nematoda</taxon>
        <taxon>Chromadorea</taxon>
        <taxon>Rhabditida</taxon>
        <taxon>Tylenchina</taxon>
        <taxon>Panagrolaimomorpha</taxon>
        <taxon>Strongyloidoidea</taxon>
        <taxon>Steinernematidae</taxon>
        <taxon>Steinernema</taxon>
    </lineage>
</organism>
<dbReference type="GO" id="GO:0005730">
    <property type="term" value="C:nucleolus"/>
    <property type="evidence" value="ECO:0007669"/>
    <property type="project" value="UniProtKB-SubCell"/>
</dbReference>
<comment type="subunit">
    <text evidence="1">Monomer and homodimer.</text>
</comment>